<reference evidence="2" key="1">
    <citation type="journal article" date="2018" name="Nat. Plants">
        <title>Whole-genome landscape of Medicago truncatula symbiotic genes.</title>
        <authorList>
            <person name="Pecrix Y."/>
            <person name="Staton S.E."/>
            <person name="Sallet E."/>
            <person name="Lelandais-Briere C."/>
            <person name="Moreau S."/>
            <person name="Carrere S."/>
            <person name="Blein T."/>
            <person name="Jardinaud M.F."/>
            <person name="Latrasse D."/>
            <person name="Zouine M."/>
            <person name="Zahm M."/>
            <person name="Kreplak J."/>
            <person name="Mayjonade B."/>
            <person name="Satge C."/>
            <person name="Perez M."/>
            <person name="Cauet S."/>
            <person name="Marande W."/>
            <person name="Chantry-Darmon C."/>
            <person name="Lopez-Roques C."/>
            <person name="Bouchez O."/>
            <person name="Berard A."/>
            <person name="Debelle F."/>
            <person name="Munos S."/>
            <person name="Bendahmane A."/>
            <person name="Berges H."/>
            <person name="Niebel A."/>
            <person name="Buitink J."/>
            <person name="Frugier F."/>
            <person name="Benhamed M."/>
            <person name="Crespi M."/>
            <person name="Gouzy J."/>
            <person name="Gamas P."/>
        </authorList>
    </citation>
    <scope>NUCLEOTIDE SEQUENCE [LARGE SCALE GENOMIC DNA]</scope>
    <source>
        <strain evidence="2">cv. Jemalong A17</strain>
    </source>
</reference>
<organism evidence="1 2">
    <name type="scientific">Medicago truncatula</name>
    <name type="common">Barrel medic</name>
    <name type="synonym">Medicago tribuloides</name>
    <dbReference type="NCBI Taxonomy" id="3880"/>
    <lineage>
        <taxon>Eukaryota</taxon>
        <taxon>Viridiplantae</taxon>
        <taxon>Streptophyta</taxon>
        <taxon>Embryophyta</taxon>
        <taxon>Tracheophyta</taxon>
        <taxon>Spermatophyta</taxon>
        <taxon>Magnoliopsida</taxon>
        <taxon>eudicotyledons</taxon>
        <taxon>Gunneridae</taxon>
        <taxon>Pentapetalae</taxon>
        <taxon>rosids</taxon>
        <taxon>fabids</taxon>
        <taxon>Fabales</taxon>
        <taxon>Fabaceae</taxon>
        <taxon>Papilionoideae</taxon>
        <taxon>50 kb inversion clade</taxon>
        <taxon>NPAAA clade</taxon>
        <taxon>Hologalegina</taxon>
        <taxon>IRL clade</taxon>
        <taxon>Trifolieae</taxon>
        <taxon>Medicago</taxon>
    </lineage>
</organism>
<sequence>MIFGDLFAGVSSKGLQPLMAARLIKGKEQCAAQASDELADSTLNRKRENAQSSQLFAHPPGFVEEIQSWDFQFIVSMHTSE</sequence>
<dbReference type="Gramene" id="rna25394">
    <property type="protein sequence ID" value="RHN62785.1"/>
    <property type="gene ID" value="gene25394"/>
</dbReference>
<gene>
    <name evidence="1" type="ORF">MtrunA17_Chr4g0051161</name>
</gene>
<proteinExistence type="predicted"/>
<dbReference type="AlphaFoldDB" id="A0A396IG93"/>
<evidence type="ECO:0000313" key="1">
    <source>
        <dbReference type="EMBL" id="RHN62785.1"/>
    </source>
</evidence>
<accession>A0A396IG93</accession>
<dbReference type="Proteomes" id="UP000265566">
    <property type="component" value="Chromosome 4"/>
</dbReference>
<name>A0A396IG93_MEDTR</name>
<evidence type="ECO:0000313" key="2">
    <source>
        <dbReference type="Proteomes" id="UP000265566"/>
    </source>
</evidence>
<dbReference type="EMBL" id="PSQE01000004">
    <property type="protein sequence ID" value="RHN62785.1"/>
    <property type="molecule type" value="Genomic_DNA"/>
</dbReference>
<comment type="caution">
    <text evidence="1">The sequence shown here is derived from an EMBL/GenBank/DDBJ whole genome shotgun (WGS) entry which is preliminary data.</text>
</comment>
<protein>
    <submittedName>
        <fullName evidence="1">Uncharacterized protein</fullName>
    </submittedName>
</protein>